<organism evidence="7 8">
    <name type="scientific">Monodelphis domestica</name>
    <name type="common">Gray short-tailed opossum</name>
    <dbReference type="NCBI Taxonomy" id="13616"/>
    <lineage>
        <taxon>Eukaryota</taxon>
        <taxon>Metazoa</taxon>
        <taxon>Chordata</taxon>
        <taxon>Craniata</taxon>
        <taxon>Vertebrata</taxon>
        <taxon>Euteleostomi</taxon>
        <taxon>Mammalia</taxon>
        <taxon>Metatheria</taxon>
        <taxon>Didelphimorphia</taxon>
        <taxon>Didelphidae</taxon>
        <taxon>Monodelphis</taxon>
    </lineage>
</organism>
<dbReference type="InterPro" id="IPR050355">
    <property type="entry name" value="RCF1"/>
</dbReference>
<dbReference type="GO" id="GO:0043066">
    <property type="term" value="P:negative regulation of apoptotic process"/>
    <property type="evidence" value="ECO:0000318"/>
    <property type="project" value="GO_Central"/>
</dbReference>
<sequence length="104" mass="11318">MPSDSDVSLSTYETSGSKLAPKVKEAPFVPIGIAGFAAIVASGLHRLKCRGITKMAVHLILMRVGAQGFVVGAMTVAMLYSMFRQYWAKPKPWEERCCLRAADV</sequence>
<dbReference type="Proteomes" id="UP000002280">
    <property type="component" value="Chromosome 2"/>
</dbReference>
<evidence type="ECO:0000256" key="5">
    <source>
        <dbReference type="SAM" id="Phobius"/>
    </source>
</evidence>
<keyword evidence="2 5" id="KW-0812">Transmembrane</keyword>
<accession>A0A5F8GRA1</accession>
<feature type="domain" description="HIG1" evidence="6">
    <location>
        <begin position="1"/>
        <end position="92"/>
    </location>
</feature>
<proteinExistence type="predicted"/>
<reference evidence="7 8" key="1">
    <citation type="journal article" date="2007" name="Nature">
        <title>Genome of the marsupial Monodelphis domestica reveals innovation in non-coding sequences.</title>
        <authorList>
            <person name="Mikkelsen T.S."/>
            <person name="Wakefield M.J."/>
            <person name="Aken B."/>
            <person name="Amemiya C.T."/>
            <person name="Chang J.L."/>
            <person name="Duke S."/>
            <person name="Garber M."/>
            <person name="Gentles A.J."/>
            <person name="Goodstadt L."/>
            <person name="Heger A."/>
            <person name="Jurka J."/>
            <person name="Kamal M."/>
            <person name="Mauceli E."/>
            <person name="Searle S.M."/>
            <person name="Sharpe T."/>
            <person name="Baker M.L."/>
            <person name="Batzer M.A."/>
            <person name="Benos P.V."/>
            <person name="Belov K."/>
            <person name="Clamp M."/>
            <person name="Cook A."/>
            <person name="Cuff J."/>
            <person name="Das R."/>
            <person name="Davidow L."/>
            <person name="Deakin J.E."/>
            <person name="Fazzari M.J."/>
            <person name="Glass J.L."/>
            <person name="Grabherr M."/>
            <person name="Greally J.M."/>
            <person name="Gu W."/>
            <person name="Hore T.A."/>
            <person name="Huttley G.A."/>
            <person name="Kleber M."/>
            <person name="Jirtle R.L."/>
            <person name="Koina E."/>
            <person name="Lee J.T."/>
            <person name="Mahony S."/>
            <person name="Marra M.A."/>
            <person name="Miller R.D."/>
            <person name="Nicholls R.D."/>
            <person name="Oda M."/>
            <person name="Papenfuss A.T."/>
            <person name="Parra Z.E."/>
            <person name="Pollock D.D."/>
            <person name="Ray D.A."/>
            <person name="Schein J.E."/>
            <person name="Speed T.P."/>
            <person name="Thompson K."/>
            <person name="VandeBerg J.L."/>
            <person name="Wade C.M."/>
            <person name="Walker J.A."/>
            <person name="Waters P.D."/>
            <person name="Webber C."/>
            <person name="Weidman J.R."/>
            <person name="Xie X."/>
            <person name="Zody M.C."/>
            <person name="Baldwin J."/>
            <person name="Abdouelleil A."/>
            <person name="Abdulkadir J."/>
            <person name="Abebe A."/>
            <person name="Abera B."/>
            <person name="Abreu J."/>
            <person name="Acer S.C."/>
            <person name="Aftuck L."/>
            <person name="Alexander A."/>
            <person name="An P."/>
            <person name="Anderson E."/>
            <person name="Anderson S."/>
            <person name="Arachi H."/>
            <person name="Azer M."/>
            <person name="Bachantsang P."/>
            <person name="Barry A."/>
            <person name="Bayul T."/>
            <person name="Berlin A."/>
            <person name="Bessette D."/>
            <person name="Bloom T."/>
            <person name="Bloom T."/>
            <person name="Boguslavskiy L."/>
            <person name="Bonnet C."/>
            <person name="Boukhgalter B."/>
            <person name="Bourzgui I."/>
            <person name="Brown A."/>
            <person name="Cahill P."/>
            <person name="Channer S."/>
            <person name="Cheshatsang Y."/>
            <person name="Chuda L."/>
            <person name="Citroen M."/>
            <person name="Collymore A."/>
            <person name="Cooke P."/>
            <person name="Costello M."/>
            <person name="D'Aco K."/>
            <person name="Daza R."/>
            <person name="De Haan G."/>
            <person name="DeGray S."/>
            <person name="DeMaso C."/>
            <person name="Dhargay N."/>
            <person name="Dooley K."/>
            <person name="Dooley E."/>
            <person name="Doricent M."/>
            <person name="Dorje P."/>
            <person name="Dorjee K."/>
            <person name="Dupes A."/>
            <person name="Elong R."/>
            <person name="Falk J."/>
            <person name="Farina A."/>
            <person name="Faro S."/>
            <person name="Ferguson D."/>
            <person name="Fisher S."/>
            <person name="Foley C.D."/>
            <person name="Franke A."/>
            <person name="Friedrich D."/>
            <person name="Gadbois L."/>
            <person name="Gearin G."/>
            <person name="Gearin C.R."/>
            <person name="Giannoukos G."/>
            <person name="Goode T."/>
            <person name="Graham J."/>
            <person name="Grandbois E."/>
            <person name="Grewal S."/>
            <person name="Gyaltsen K."/>
            <person name="Hafez N."/>
            <person name="Hagos B."/>
            <person name="Hall J."/>
            <person name="Henson C."/>
            <person name="Hollinger A."/>
            <person name="Honan T."/>
            <person name="Huard M.D."/>
            <person name="Hughes L."/>
            <person name="Hurhula B."/>
            <person name="Husby M.E."/>
            <person name="Kamat A."/>
            <person name="Kanga B."/>
            <person name="Kashin S."/>
            <person name="Khazanovich D."/>
            <person name="Kisner P."/>
            <person name="Lance K."/>
            <person name="Lara M."/>
            <person name="Lee W."/>
            <person name="Lennon N."/>
            <person name="Letendre F."/>
            <person name="LeVine R."/>
            <person name="Lipovsky A."/>
            <person name="Liu X."/>
            <person name="Liu J."/>
            <person name="Liu S."/>
            <person name="Lokyitsang T."/>
            <person name="Lokyitsang Y."/>
            <person name="Lubonja R."/>
            <person name="Lui A."/>
            <person name="MacDonald P."/>
            <person name="Magnisalis V."/>
            <person name="Maru K."/>
            <person name="Matthews C."/>
            <person name="McCusker W."/>
            <person name="McDonough S."/>
            <person name="Mehta T."/>
            <person name="Meldrim J."/>
            <person name="Meneus L."/>
            <person name="Mihai O."/>
            <person name="Mihalev A."/>
            <person name="Mihova T."/>
            <person name="Mittelman R."/>
            <person name="Mlenga V."/>
            <person name="Montmayeur A."/>
            <person name="Mulrain L."/>
            <person name="Navidi A."/>
            <person name="Naylor J."/>
            <person name="Negash T."/>
            <person name="Nguyen T."/>
            <person name="Nguyen N."/>
            <person name="Nicol R."/>
            <person name="Norbu C."/>
            <person name="Norbu N."/>
            <person name="Novod N."/>
            <person name="O'Neill B."/>
            <person name="Osman S."/>
            <person name="Markiewicz E."/>
            <person name="Oyono O.L."/>
            <person name="Patti C."/>
            <person name="Phunkhang P."/>
            <person name="Pierre F."/>
            <person name="Priest M."/>
            <person name="Raghuraman S."/>
            <person name="Rege F."/>
            <person name="Reyes R."/>
            <person name="Rise C."/>
            <person name="Rogov P."/>
            <person name="Ross K."/>
            <person name="Ryan E."/>
            <person name="Settipalli S."/>
            <person name="Shea T."/>
            <person name="Sherpa N."/>
            <person name="Shi L."/>
            <person name="Shih D."/>
            <person name="Sparrow T."/>
            <person name="Spaulding J."/>
            <person name="Stalker J."/>
            <person name="Stange-Thomann N."/>
            <person name="Stavropoulos S."/>
            <person name="Stone C."/>
            <person name="Strader C."/>
            <person name="Tesfaye S."/>
            <person name="Thomson T."/>
            <person name="Thoulutsang Y."/>
            <person name="Thoulutsang D."/>
            <person name="Topham K."/>
            <person name="Topping I."/>
            <person name="Tsamla T."/>
            <person name="Vassiliev H."/>
            <person name="Vo A."/>
            <person name="Wangchuk T."/>
            <person name="Wangdi T."/>
            <person name="Weiand M."/>
            <person name="Wilkinson J."/>
            <person name="Wilson A."/>
            <person name="Yadav S."/>
            <person name="Young G."/>
            <person name="Yu Q."/>
            <person name="Zembek L."/>
            <person name="Zhong D."/>
            <person name="Zimmer A."/>
            <person name="Zwirko Z."/>
            <person name="Jaffe D.B."/>
            <person name="Alvarez P."/>
            <person name="Brockman W."/>
            <person name="Butler J."/>
            <person name="Chin C."/>
            <person name="Gnerre S."/>
            <person name="MacCallum I."/>
            <person name="Graves J.A."/>
            <person name="Ponting C.P."/>
            <person name="Breen M."/>
            <person name="Samollow P.B."/>
            <person name="Lander E.S."/>
            <person name="Lindblad-Toh K."/>
        </authorList>
    </citation>
    <scope>NUCLEOTIDE SEQUENCE [LARGE SCALE GENOMIC DNA]</scope>
</reference>
<feature type="transmembrane region" description="Helical" evidence="5">
    <location>
        <begin position="28"/>
        <end position="47"/>
    </location>
</feature>
<keyword evidence="8" id="KW-1185">Reference proteome</keyword>
<dbReference type="InParanoid" id="A0A5F8GRA1"/>
<dbReference type="AlphaFoldDB" id="A0A5F8GRA1"/>
<dbReference type="PANTHER" id="PTHR12297">
    <property type="entry name" value="HYPOXIA-INDUCBILE GENE 1 HIG1 -RELATED"/>
    <property type="match status" value="1"/>
</dbReference>
<dbReference type="GO" id="GO:0005739">
    <property type="term" value="C:mitochondrion"/>
    <property type="evidence" value="ECO:0000318"/>
    <property type="project" value="GO_Central"/>
</dbReference>
<dbReference type="STRING" id="13616.ENSMODP00000049995"/>
<dbReference type="Ensembl" id="ENSMODT00000084413.1">
    <property type="protein sequence ID" value="ENSMODP00000049995.1"/>
    <property type="gene ID" value="ENSMODG00000036608.1"/>
</dbReference>
<dbReference type="InterPro" id="IPR007667">
    <property type="entry name" value="Hypoxia_induced_domain"/>
</dbReference>
<reference evidence="7" key="2">
    <citation type="submission" date="2025-08" db="UniProtKB">
        <authorList>
            <consortium name="Ensembl"/>
        </authorList>
    </citation>
    <scope>IDENTIFICATION</scope>
</reference>
<keyword evidence="4 5" id="KW-0472">Membrane</keyword>
<comment type="subcellular location">
    <subcellularLocation>
        <location evidence="1">Mitochondrion membrane</location>
    </subcellularLocation>
</comment>
<dbReference type="GeneTree" id="ENSGT00940000154276"/>
<dbReference type="GO" id="GO:0097250">
    <property type="term" value="P:mitochondrial respirasome assembly"/>
    <property type="evidence" value="ECO:0000318"/>
    <property type="project" value="GO_Central"/>
</dbReference>
<evidence type="ECO:0000256" key="4">
    <source>
        <dbReference type="ARBA" id="ARBA00023136"/>
    </source>
</evidence>
<dbReference type="Gene3D" id="6.10.140.1320">
    <property type="match status" value="1"/>
</dbReference>
<evidence type="ECO:0000259" key="6">
    <source>
        <dbReference type="PROSITE" id="PS51503"/>
    </source>
</evidence>
<dbReference type="GO" id="GO:0031966">
    <property type="term" value="C:mitochondrial membrane"/>
    <property type="evidence" value="ECO:0007669"/>
    <property type="project" value="UniProtKB-SubCell"/>
</dbReference>
<dbReference type="Pfam" id="PF04588">
    <property type="entry name" value="HIG_1_N"/>
    <property type="match status" value="1"/>
</dbReference>
<evidence type="ECO:0000313" key="7">
    <source>
        <dbReference type="Ensembl" id="ENSMODP00000049995.1"/>
    </source>
</evidence>
<evidence type="ECO:0000256" key="2">
    <source>
        <dbReference type="ARBA" id="ARBA00022692"/>
    </source>
</evidence>
<dbReference type="Bgee" id="ENSMODG00000036608">
    <property type="expression patterns" value="Expressed in skeletal muscle tissue and 8 other cell types or tissues"/>
</dbReference>
<keyword evidence="3 5" id="KW-1133">Transmembrane helix</keyword>
<dbReference type="PANTHER" id="PTHR12297:SF5">
    <property type="entry name" value="HIG1 DOMAIN FAMILY MEMBER 1A, MITOCHONDRIAL"/>
    <property type="match status" value="1"/>
</dbReference>
<name>A0A5F8GRA1_MONDO</name>
<evidence type="ECO:0000256" key="3">
    <source>
        <dbReference type="ARBA" id="ARBA00022989"/>
    </source>
</evidence>
<dbReference type="PROSITE" id="PS51503">
    <property type="entry name" value="HIG1"/>
    <property type="match status" value="1"/>
</dbReference>
<feature type="transmembrane region" description="Helical" evidence="5">
    <location>
        <begin position="59"/>
        <end position="83"/>
    </location>
</feature>
<protein>
    <recommendedName>
        <fullName evidence="6">HIG1 domain-containing protein</fullName>
    </recommendedName>
</protein>
<evidence type="ECO:0000313" key="8">
    <source>
        <dbReference type="Proteomes" id="UP000002280"/>
    </source>
</evidence>
<dbReference type="OMA" id="DQGEAPC"/>
<evidence type="ECO:0000256" key="1">
    <source>
        <dbReference type="ARBA" id="ARBA00004325"/>
    </source>
</evidence>
<reference evidence="7" key="3">
    <citation type="submission" date="2025-09" db="UniProtKB">
        <authorList>
            <consortium name="Ensembl"/>
        </authorList>
    </citation>
    <scope>IDENTIFICATION</scope>
</reference>